<keyword evidence="2" id="KW-1185">Reference proteome</keyword>
<evidence type="ECO:0000313" key="1">
    <source>
        <dbReference type="EMBL" id="MCY1007927.1"/>
    </source>
</evidence>
<dbReference type="AlphaFoldDB" id="A0A9X3EPS8"/>
<organism evidence="1 2">
    <name type="scientific">Nannocystis pusilla</name>
    <dbReference type="NCBI Taxonomy" id="889268"/>
    <lineage>
        <taxon>Bacteria</taxon>
        <taxon>Pseudomonadati</taxon>
        <taxon>Myxococcota</taxon>
        <taxon>Polyangia</taxon>
        <taxon>Nannocystales</taxon>
        <taxon>Nannocystaceae</taxon>
        <taxon>Nannocystis</taxon>
    </lineage>
</organism>
<dbReference type="Proteomes" id="UP001150924">
    <property type="component" value="Unassembled WGS sequence"/>
</dbReference>
<protein>
    <submittedName>
        <fullName evidence="1">Uncharacterized protein</fullName>
    </submittedName>
</protein>
<name>A0A9X3EPS8_9BACT</name>
<evidence type="ECO:0000313" key="2">
    <source>
        <dbReference type="Proteomes" id="UP001150924"/>
    </source>
</evidence>
<proteinExistence type="predicted"/>
<dbReference type="EMBL" id="JAPNKE010000002">
    <property type="protein sequence ID" value="MCY1007927.1"/>
    <property type="molecule type" value="Genomic_DNA"/>
</dbReference>
<accession>A0A9X3EPS8</accession>
<dbReference type="RefSeq" id="WP_267770570.1">
    <property type="nucleotide sequence ID" value="NZ_JAPNKE010000002.1"/>
</dbReference>
<comment type="caution">
    <text evidence="1">The sequence shown here is derived from an EMBL/GenBank/DDBJ whole genome shotgun (WGS) entry which is preliminary data.</text>
</comment>
<reference evidence="1" key="1">
    <citation type="submission" date="2022-11" db="EMBL/GenBank/DDBJ databases">
        <title>Minimal conservation of predation-associated metabolite biosynthetic gene clusters underscores biosynthetic potential of Myxococcota including descriptions for ten novel species: Archangium lansinium sp. nov., Myxococcus landrumus sp. nov., Nannocystis bai.</title>
        <authorList>
            <person name="Ahearne A."/>
            <person name="Stevens C."/>
            <person name="Phillips K."/>
        </authorList>
    </citation>
    <scope>NUCLEOTIDE SEQUENCE</scope>
    <source>
        <strain evidence="1">Na p29</strain>
    </source>
</reference>
<gene>
    <name evidence="1" type="ORF">OV079_20685</name>
</gene>
<sequence length="43" mass="4483">MLRDGRAELARLVPPFAAPGAPAGERLGGVAMLGERLYVFAGE</sequence>